<dbReference type="GO" id="GO:0006952">
    <property type="term" value="P:defense response"/>
    <property type="evidence" value="ECO:0007669"/>
    <property type="project" value="UniProtKB-KW"/>
</dbReference>
<dbReference type="GO" id="GO:0007165">
    <property type="term" value="P:signal transduction"/>
    <property type="evidence" value="ECO:0007669"/>
    <property type="project" value="InterPro"/>
</dbReference>
<feature type="domain" description="TIR" evidence="8">
    <location>
        <begin position="10"/>
        <end position="178"/>
    </location>
</feature>
<dbReference type="InterPro" id="IPR044974">
    <property type="entry name" value="Disease_R_plants"/>
</dbReference>
<evidence type="ECO:0000256" key="6">
    <source>
        <dbReference type="ARBA" id="ARBA00023027"/>
    </source>
</evidence>
<dbReference type="InterPro" id="IPR036390">
    <property type="entry name" value="WH_DNA-bd_sf"/>
</dbReference>
<dbReference type="InterPro" id="IPR058192">
    <property type="entry name" value="WHD_ROQ1-like"/>
</dbReference>
<organism evidence="9 10">
    <name type="scientific">Artemisia annua</name>
    <name type="common">Sweet wormwood</name>
    <dbReference type="NCBI Taxonomy" id="35608"/>
    <lineage>
        <taxon>Eukaryota</taxon>
        <taxon>Viridiplantae</taxon>
        <taxon>Streptophyta</taxon>
        <taxon>Embryophyta</taxon>
        <taxon>Tracheophyta</taxon>
        <taxon>Spermatophyta</taxon>
        <taxon>Magnoliopsida</taxon>
        <taxon>eudicotyledons</taxon>
        <taxon>Gunneridae</taxon>
        <taxon>Pentapetalae</taxon>
        <taxon>asterids</taxon>
        <taxon>campanulids</taxon>
        <taxon>Asterales</taxon>
        <taxon>Asteraceae</taxon>
        <taxon>Asteroideae</taxon>
        <taxon>Anthemideae</taxon>
        <taxon>Artemisiinae</taxon>
        <taxon>Artemisia</taxon>
    </lineage>
</organism>
<evidence type="ECO:0000256" key="4">
    <source>
        <dbReference type="ARBA" id="ARBA00022801"/>
    </source>
</evidence>
<dbReference type="PANTHER" id="PTHR11017">
    <property type="entry name" value="LEUCINE-RICH REPEAT-CONTAINING PROTEIN"/>
    <property type="match status" value="1"/>
</dbReference>
<comment type="catalytic activity">
    <reaction evidence="7">
        <text>NAD(+) + H2O = ADP-D-ribose + nicotinamide + H(+)</text>
        <dbReference type="Rhea" id="RHEA:16301"/>
        <dbReference type="ChEBI" id="CHEBI:15377"/>
        <dbReference type="ChEBI" id="CHEBI:15378"/>
        <dbReference type="ChEBI" id="CHEBI:17154"/>
        <dbReference type="ChEBI" id="CHEBI:57540"/>
        <dbReference type="ChEBI" id="CHEBI:57967"/>
        <dbReference type="EC" id="3.2.2.6"/>
    </reaction>
    <physiologicalReaction direction="left-to-right" evidence="7">
        <dbReference type="Rhea" id="RHEA:16302"/>
    </physiologicalReaction>
</comment>
<dbReference type="Pfam" id="PF23282">
    <property type="entry name" value="WHD_ROQ1"/>
    <property type="match status" value="1"/>
</dbReference>
<evidence type="ECO:0000313" key="10">
    <source>
        <dbReference type="Proteomes" id="UP000245207"/>
    </source>
</evidence>
<protein>
    <recommendedName>
        <fullName evidence="1">ADP-ribosyl cyclase/cyclic ADP-ribose hydrolase</fullName>
        <ecNumber evidence="1">3.2.2.6</ecNumber>
    </recommendedName>
</protein>
<evidence type="ECO:0000256" key="3">
    <source>
        <dbReference type="ARBA" id="ARBA00022737"/>
    </source>
</evidence>
<dbReference type="Gene3D" id="3.40.50.300">
    <property type="entry name" value="P-loop containing nucleotide triphosphate hydrolases"/>
    <property type="match status" value="1"/>
</dbReference>
<dbReference type="InterPro" id="IPR045344">
    <property type="entry name" value="C-JID"/>
</dbReference>
<dbReference type="STRING" id="35608.A0A2U1NTA6"/>
<dbReference type="GO" id="GO:0043531">
    <property type="term" value="F:ADP binding"/>
    <property type="evidence" value="ECO:0007669"/>
    <property type="project" value="InterPro"/>
</dbReference>
<accession>A0A2U1NTA6</accession>
<evidence type="ECO:0000256" key="5">
    <source>
        <dbReference type="ARBA" id="ARBA00022821"/>
    </source>
</evidence>
<dbReference type="InterPro" id="IPR000157">
    <property type="entry name" value="TIR_dom"/>
</dbReference>
<dbReference type="EC" id="3.2.2.6" evidence="1"/>
<keyword evidence="3" id="KW-0677">Repeat</keyword>
<name>A0A2U1NTA6_ARTAN</name>
<dbReference type="OrthoDB" id="1357022at2759"/>
<keyword evidence="6" id="KW-0520">NAD</keyword>
<dbReference type="SUPFAM" id="SSF52200">
    <property type="entry name" value="Toll/Interleukin receptor TIR domain"/>
    <property type="match status" value="1"/>
</dbReference>
<keyword evidence="4" id="KW-0378">Hydrolase</keyword>
<dbReference type="Proteomes" id="UP000245207">
    <property type="component" value="Unassembled WGS sequence"/>
</dbReference>
<dbReference type="Pfam" id="PF01582">
    <property type="entry name" value="TIR"/>
    <property type="match status" value="1"/>
</dbReference>
<dbReference type="SUPFAM" id="SSF52540">
    <property type="entry name" value="P-loop containing nucleoside triphosphate hydrolases"/>
    <property type="match status" value="1"/>
</dbReference>
<dbReference type="InterPro" id="IPR035897">
    <property type="entry name" value="Toll_tir_struct_dom_sf"/>
</dbReference>
<dbReference type="GO" id="GO:0061809">
    <property type="term" value="F:NAD+ nucleosidase activity, cyclic ADP-ribose generating"/>
    <property type="evidence" value="ECO:0007669"/>
    <property type="project" value="UniProtKB-EC"/>
</dbReference>
<dbReference type="Gene3D" id="1.10.8.430">
    <property type="entry name" value="Helical domain of apoptotic protease-activating factors"/>
    <property type="match status" value="1"/>
</dbReference>
<dbReference type="EMBL" id="PKPP01002232">
    <property type="protein sequence ID" value="PWA76701.1"/>
    <property type="molecule type" value="Genomic_DNA"/>
</dbReference>
<dbReference type="PRINTS" id="PR00364">
    <property type="entry name" value="DISEASERSIST"/>
</dbReference>
<sequence>MATRSIPHRWKYDVFVSFRGEDIRKNFMDHMFNDFMQKGIHAFRDDNDLPRGEYISPQLYKAIERSRFLIVIFSKDYASSSWCLRELVKILECMKMGKPKHEVQIIFYDVKPNVVRKQTGSYAEEFAQHDVLNRAEVDKWKEALSVAADLSGFDLQEMTNGYEFKFIDNISKEILKVISGGPLDVAENLVSVDARVRELNLLRFVGSDKVHMFGICGFSGIGKTTIAKAIYNSLYTYFEGRCFCEDVQGVTKQQGLIYVQMQMLVKILKTENLKVSSVSEGTKVIKQRMACKPILLVLDDVNDLEQLKALAGSPDWFSPGSLIIFTCKDKQLLRSHKVDKIYEMEILYDSKALKLFSLNAFGKRHPTDDFEEFAFQIVKYLQGHPLALKVIGRSLYGKSMHVWKSELKRLQTFPNSDILQKLRPSFDGLASDQKRMFLDIACAFIGENKEFVASVLDSSNCSANANIEVLVDKFMVTVCEDFLQMHELIQCMAREITREEFSMPGNHSIRLWISSEDDIVSVNKVAEEVEVLVLLLKKNCQNIPIDGEALTRMKNLRILKICFLKVEGRWQPFAVNFSGRLDLLSNKLRLLYWHGLPLEFLPSDFYPENIVAIDLSYSHIKQLWTTAKVSISETQCLDSFVTSQGFTNRFSSFLHYAGIQNNRCGLFRLPGSSIRGMNMFYEGNSIPIWFTNKSIGNQVKVELPLDWSFSKFRGYGICAIFKRKGPSTDFGYDVNNFDGADLGGCSPTYYSEYFKGKPIRIDESDMIWLHYMTSEIWDWEEAKNFVTFCFKENVDIELKECGVRVICDEDLDQDLDLPTISEHGGVFCLFGKYGQIRWSW</sequence>
<dbReference type="AlphaFoldDB" id="A0A2U1NTA6"/>
<evidence type="ECO:0000256" key="1">
    <source>
        <dbReference type="ARBA" id="ARBA00011982"/>
    </source>
</evidence>
<dbReference type="Gene3D" id="3.40.50.10140">
    <property type="entry name" value="Toll/interleukin-1 receptor homology (TIR) domain"/>
    <property type="match status" value="1"/>
</dbReference>
<keyword evidence="5" id="KW-0611">Plant defense</keyword>
<evidence type="ECO:0000256" key="7">
    <source>
        <dbReference type="ARBA" id="ARBA00047304"/>
    </source>
</evidence>
<reference evidence="9 10" key="1">
    <citation type="journal article" date="2018" name="Mol. Plant">
        <title>The genome of Artemisia annua provides insight into the evolution of Asteraceae family and artemisinin biosynthesis.</title>
        <authorList>
            <person name="Shen Q."/>
            <person name="Zhang L."/>
            <person name="Liao Z."/>
            <person name="Wang S."/>
            <person name="Yan T."/>
            <person name="Shi P."/>
            <person name="Liu M."/>
            <person name="Fu X."/>
            <person name="Pan Q."/>
            <person name="Wang Y."/>
            <person name="Lv Z."/>
            <person name="Lu X."/>
            <person name="Zhang F."/>
            <person name="Jiang W."/>
            <person name="Ma Y."/>
            <person name="Chen M."/>
            <person name="Hao X."/>
            <person name="Li L."/>
            <person name="Tang Y."/>
            <person name="Lv G."/>
            <person name="Zhou Y."/>
            <person name="Sun X."/>
            <person name="Brodelius P.E."/>
            <person name="Rose J.K.C."/>
            <person name="Tang K."/>
        </authorList>
    </citation>
    <scope>NUCLEOTIDE SEQUENCE [LARGE SCALE GENOMIC DNA]</scope>
    <source>
        <strain evidence="10">cv. Huhao1</strain>
        <tissue evidence="9">Leaf</tissue>
    </source>
</reference>
<evidence type="ECO:0000313" key="9">
    <source>
        <dbReference type="EMBL" id="PWA76701.1"/>
    </source>
</evidence>
<dbReference type="InterPro" id="IPR042197">
    <property type="entry name" value="Apaf_helical"/>
</dbReference>
<dbReference type="Pfam" id="PF00931">
    <property type="entry name" value="NB-ARC"/>
    <property type="match status" value="1"/>
</dbReference>
<dbReference type="FunFam" id="3.40.50.10140:FF:000007">
    <property type="entry name" value="Disease resistance protein (TIR-NBS-LRR class)"/>
    <property type="match status" value="1"/>
</dbReference>
<dbReference type="PANTHER" id="PTHR11017:SF573">
    <property type="entry name" value="ADP-RIBOSYL CYCLASE_CYCLIC ADP-RIBOSE HYDROLASE"/>
    <property type="match status" value="1"/>
</dbReference>
<dbReference type="PROSITE" id="PS50104">
    <property type="entry name" value="TIR"/>
    <property type="match status" value="1"/>
</dbReference>
<keyword evidence="2" id="KW-0433">Leucine-rich repeat</keyword>
<dbReference type="InterPro" id="IPR002182">
    <property type="entry name" value="NB-ARC"/>
</dbReference>
<dbReference type="InterPro" id="IPR027417">
    <property type="entry name" value="P-loop_NTPase"/>
</dbReference>
<evidence type="ECO:0000256" key="2">
    <source>
        <dbReference type="ARBA" id="ARBA00022614"/>
    </source>
</evidence>
<comment type="caution">
    <text evidence="9">The sequence shown here is derived from an EMBL/GenBank/DDBJ whole genome shotgun (WGS) entry which is preliminary data.</text>
</comment>
<gene>
    <name evidence="9" type="ORF">CTI12_AA232020</name>
</gene>
<keyword evidence="10" id="KW-1185">Reference proteome</keyword>
<dbReference type="SMART" id="SM00255">
    <property type="entry name" value="TIR"/>
    <property type="match status" value="1"/>
</dbReference>
<evidence type="ECO:0000259" key="8">
    <source>
        <dbReference type="PROSITE" id="PS50104"/>
    </source>
</evidence>
<proteinExistence type="predicted"/>
<dbReference type="Pfam" id="PF20160">
    <property type="entry name" value="C-JID"/>
    <property type="match status" value="1"/>
</dbReference>
<dbReference type="SUPFAM" id="SSF46785">
    <property type="entry name" value="Winged helix' DNA-binding domain"/>
    <property type="match status" value="1"/>
</dbReference>